<sequence length="295" mass="32262">MRLLFHSCLSVFFTALTTALVPAAELIDPAARGFGKPSYALDFTWQDELSLDDGPGGLEMWEARALVPLAKFGDENLMFGLSLGYEARGFDLGGEIPIDTDLHVLETQVAVRWQPKDSRWWGLGFVTPGLATDFEDVDGDAFNLTALAIAGYQWSDTLDFAGGVVMTYDLGDVKVYPALGFIWEPSKEFIVQATPPIVAVGWRPVDSWTLALVTYPAGGGWSVGSGEEEVRQIDLTLWRAALSLEKSVGDHWSFSLRAGVSFGGELELRSESERVLRDTDLDPAIFAAAAVKWSF</sequence>
<comment type="caution">
    <text evidence="3">The sequence shown here is derived from an EMBL/GenBank/DDBJ whole genome shotgun (WGS) entry which is preliminary data.</text>
</comment>
<dbReference type="AlphaFoldDB" id="A0A366HJU4"/>
<evidence type="ECO:0000313" key="3">
    <source>
        <dbReference type="EMBL" id="RBP42380.1"/>
    </source>
</evidence>
<dbReference type="RefSeq" id="WP_113959517.1">
    <property type="nucleotide sequence ID" value="NZ_QNRR01000006.1"/>
</dbReference>
<feature type="signal peptide" evidence="1">
    <location>
        <begin position="1"/>
        <end position="23"/>
    </location>
</feature>
<keyword evidence="4" id="KW-1185">Reference proteome</keyword>
<dbReference type="Pfam" id="PF19783">
    <property type="entry name" value="DUF6268"/>
    <property type="match status" value="1"/>
</dbReference>
<reference evidence="3 4" key="1">
    <citation type="submission" date="2018-06" db="EMBL/GenBank/DDBJ databases">
        <title>Genomic Encyclopedia of Type Strains, Phase IV (KMG-IV): sequencing the most valuable type-strain genomes for metagenomic binning, comparative biology and taxonomic classification.</title>
        <authorList>
            <person name="Goeker M."/>
        </authorList>
    </citation>
    <scope>NUCLEOTIDE SEQUENCE [LARGE SCALE GENOMIC DNA]</scope>
    <source>
        <strain evidence="3 4">DSM 25532</strain>
    </source>
</reference>
<proteinExistence type="predicted"/>
<dbReference type="EMBL" id="QNRR01000006">
    <property type="protein sequence ID" value="RBP42380.1"/>
    <property type="molecule type" value="Genomic_DNA"/>
</dbReference>
<organism evidence="3 4">
    <name type="scientific">Roseimicrobium gellanilyticum</name>
    <dbReference type="NCBI Taxonomy" id="748857"/>
    <lineage>
        <taxon>Bacteria</taxon>
        <taxon>Pseudomonadati</taxon>
        <taxon>Verrucomicrobiota</taxon>
        <taxon>Verrucomicrobiia</taxon>
        <taxon>Verrucomicrobiales</taxon>
        <taxon>Verrucomicrobiaceae</taxon>
        <taxon>Roseimicrobium</taxon>
    </lineage>
</organism>
<dbReference type="Proteomes" id="UP000253426">
    <property type="component" value="Unassembled WGS sequence"/>
</dbReference>
<name>A0A366HJU4_9BACT</name>
<accession>A0A366HJU4</accession>
<evidence type="ECO:0000313" key="4">
    <source>
        <dbReference type="Proteomes" id="UP000253426"/>
    </source>
</evidence>
<evidence type="ECO:0000259" key="2">
    <source>
        <dbReference type="Pfam" id="PF19783"/>
    </source>
</evidence>
<feature type="chain" id="PRO_5016644176" description="DUF6268 domain-containing protein" evidence="1">
    <location>
        <begin position="24"/>
        <end position="295"/>
    </location>
</feature>
<dbReference type="InterPro" id="IPR046235">
    <property type="entry name" value="DUF6268"/>
</dbReference>
<protein>
    <recommendedName>
        <fullName evidence="2">DUF6268 domain-containing protein</fullName>
    </recommendedName>
</protein>
<feature type="domain" description="DUF6268" evidence="2">
    <location>
        <begin position="117"/>
        <end position="272"/>
    </location>
</feature>
<evidence type="ECO:0000256" key="1">
    <source>
        <dbReference type="SAM" id="SignalP"/>
    </source>
</evidence>
<keyword evidence="1" id="KW-0732">Signal</keyword>
<dbReference type="OrthoDB" id="597163at2"/>
<gene>
    <name evidence="3" type="ORF">DES53_10686</name>
</gene>